<feature type="compositionally biased region" description="Basic and acidic residues" evidence="1">
    <location>
        <begin position="521"/>
        <end position="535"/>
    </location>
</feature>
<evidence type="ECO:0000313" key="3">
    <source>
        <dbReference type="EMBL" id="SOQ37710.1"/>
    </source>
</evidence>
<dbReference type="InterPro" id="IPR036397">
    <property type="entry name" value="RNaseH_sf"/>
</dbReference>
<evidence type="ECO:0000259" key="2">
    <source>
        <dbReference type="Pfam" id="PF03184"/>
    </source>
</evidence>
<sequence>MPRQRIRTTTRGTTETEVYRKAAEEHSRNGTTIRGLAKKYNVCHVTLYRYIKKYEAGNTSAVVGYRCVNRVFNNDEEKCLRDYLIECSGVYFGLSPLEVRKLAYELAVKNGKTFPEKWHESQMAGKEWLTGFMKRHPSLSLRTPQATSLSRASSFNEHNVSKFFDNLAEVMDRYKFEPKDIWNMDETGVTTVQRPSKILAQKGIKQVGAITSAERGRLVTVAVAINAQGGHIPPFFVFPLKRYQEHMIREGPVGCAGAGNASGWMQEAEFLLFLEHFKRQVKPAVDQKCLLLLDNHASHISIQALDYCKKHGIVLLSFPPHCTHKLQPLDRAVFGPFKKMINAATDNWMRNHPGQTMTIHYIPGIVKEAFPASVTDRNAIAGFTCTGISPFNRNIFTAVDYAPSSVTDRPLQMNSEILSHDVCSFDATTTTQVDPDTAVDNLPASSDQTVEHTVSYDLSNLLSFNQGSHSPTPGPSGLQQAKASQPFDLTPKDLRPLPQAGPRTVSSRGRKKRKTAILTDTPEKNAIEEEYLERNKAKKTVLPPDGNGKKKLISTKGKGKGKRTKKAAEEKENISDDDDCYCLVCLETFVNSRPNEQWVQCLSCKMWSHAECVHDDANYICHKCESD</sequence>
<dbReference type="Gene3D" id="3.30.40.10">
    <property type="entry name" value="Zinc/RING finger domain, C3HC4 (zinc finger)"/>
    <property type="match status" value="1"/>
</dbReference>
<gene>
    <name evidence="3" type="ORF">SFRICE_041261</name>
</gene>
<dbReference type="GO" id="GO:0005634">
    <property type="term" value="C:nucleus"/>
    <property type="evidence" value="ECO:0007669"/>
    <property type="project" value="TreeGrafter"/>
</dbReference>
<feature type="domain" description="DDE-1" evidence="2">
    <location>
        <begin position="219"/>
        <end position="351"/>
    </location>
</feature>
<dbReference type="PANTHER" id="PTHR19303:SF74">
    <property type="entry name" value="POGO TRANSPOSABLE ELEMENT WITH KRAB DOMAIN"/>
    <property type="match status" value="1"/>
</dbReference>
<dbReference type="SUPFAM" id="SSF57903">
    <property type="entry name" value="FYVE/PHD zinc finger"/>
    <property type="match status" value="1"/>
</dbReference>
<feature type="region of interest" description="Disordered" evidence="1">
    <location>
        <begin position="462"/>
        <end position="570"/>
    </location>
</feature>
<dbReference type="Pfam" id="PF03184">
    <property type="entry name" value="DDE_1"/>
    <property type="match status" value="1"/>
</dbReference>
<dbReference type="PANTHER" id="PTHR19303">
    <property type="entry name" value="TRANSPOSON"/>
    <property type="match status" value="1"/>
</dbReference>
<protein>
    <submittedName>
        <fullName evidence="3">SFRICE_041261</fullName>
    </submittedName>
</protein>
<feature type="compositionally biased region" description="Polar residues" evidence="1">
    <location>
        <begin position="462"/>
        <end position="483"/>
    </location>
</feature>
<name>A0A2H1VA32_SPOFR</name>
<feature type="compositionally biased region" description="Basic residues" evidence="1">
    <location>
        <begin position="549"/>
        <end position="565"/>
    </location>
</feature>
<dbReference type="Gene3D" id="3.30.420.10">
    <property type="entry name" value="Ribonuclease H-like superfamily/Ribonuclease H"/>
    <property type="match status" value="1"/>
</dbReference>
<evidence type="ECO:0000256" key="1">
    <source>
        <dbReference type="SAM" id="MobiDB-lite"/>
    </source>
</evidence>
<dbReference type="InterPro" id="IPR011011">
    <property type="entry name" value="Znf_FYVE_PHD"/>
</dbReference>
<proteinExistence type="predicted"/>
<dbReference type="GO" id="GO:0003677">
    <property type="term" value="F:DNA binding"/>
    <property type="evidence" value="ECO:0007669"/>
    <property type="project" value="TreeGrafter"/>
</dbReference>
<accession>A0A2H1VA32</accession>
<feature type="region of interest" description="Disordered" evidence="1">
    <location>
        <begin position="1"/>
        <end position="23"/>
    </location>
</feature>
<dbReference type="InterPro" id="IPR013083">
    <property type="entry name" value="Znf_RING/FYVE/PHD"/>
</dbReference>
<dbReference type="InterPro" id="IPR050863">
    <property type="entry name" value="CenT-Element_Derived"/>
</dbReference>
<dbReference type="EMBL" id="ODYU01001473">
    <property type="protein sequence ID" value="SOQ37710.1"/>
    <property type="molecule type" value="Genomic_DNA"/>
</dbReference>
<dbReference type="InterPro" id="IPR004875">
    <property type="entry name" value="DDE_SF_endonuclease_dom"/>
</dbReference>
<reference evidence="3" key="1">
    <citation type="submission" date="2016-07" db="EMBL/GenBank/DDBJ databases">
        <authorList>
            <person name="Bretaudeau A."/>
        </authorList>
    </citation>
    <scope>NUCLEOTIDE SEQUENCE</scope>
    <source>
        <strain evidence="3">Rice</strain>
        <tissue evidence="3">Whole body</tissue>
    </source>
</reference>
<dbReference type="AlphaFoldDB" id="A0A2H1VA32"/>
<organism evidence="3">
    <name type="scientific">Spodoptera frugiperda</name>
    <name type="common">Fall armyworm</name>
    <dbReference type="NCBI Taxonomy" id="7108"/>
    <lineage>
        <taxon>Eukaryota</taxon>
        <taxon>Metazoa</taxon>
        <taxon>Ecdysozoa</taxon>
        <taxon>Arthropoda</taxon>
        <taxon>Hexapoda</taxon>
        <taxon>Insecta</taxon>
        <taxon>Pterygota</taxon>
        <taxon>Neoptera</taxon>
        <taxon>Endopterygota</taxon>
        <taxon>Lepidoptera</taxon>
        <taxon>Glossata</taxon>
        <taxon>Ditrysia</taxon>
        <taxon>Noctuoidea</taxon>
        <taxon>Noctuidae</taxon>
        <taxon>Amphipyrinae</taxon>
        <taxon>Spodoptera</taxon>
    </lineage>
</organism>
<dbReference type="CDD" id="cd15517">
    <property type="entry name" value="PHD_TCF19_like"/>
    <property type="match status" value="1"/>
</dbReference>